<dbReference type="GO" id="GO:0005829">
    <property type="term" value="C:cytosol"/>
    <property type="evidence" value="ECO:0007669"/>
    <property type="project" value="TreeGrafter"/>
</dbReference>
<dbReference type="AlphaFoldDB" id="A0A8S3BA32"/>
<dbReference type="Gene3D" id="3.40.50.720">
    <property type="entry name" value="NAD(P)-binding Rossmann-like Domain"/>
    <property type="match status" value="1"/>
</dbReference>
<evidence type="ECO:0000313" key="3">
    <source>
        <dbReference type="EMBL" id="CAF4803834.1"/>
    </source>
</evidence>
<dbReference type="PANTHER" id="PTHR11728">
    <property type="entry name" value="GLYCEROL-3-PHOSPHATE DEHYDROGENASE"/>
    <property type="match status" value="1"/>
</dbReference>
<feature type="domain" description="Glycerol-3-phosphate dehydrogenase NAD-dependent N-terminal" evidence="2">
    <location>
        <begin position="1"/>
        <end position="66"/>
    </location>
</feature>
<feature type="non-terminal residue" evidence="3">
    <location>
        <position position="1"/>
    </location>
</feature>
<evidence type="ECO:0000313" key="4">
    <source>
        <dbReference type="Proteomes" id="UP000681967"/>
    </source>
</evidence>
<evidence type="ECO:0000259" key="2">
    <source>
        <dbReference type="Pfam" id="PF01210"/>
    </source>
</evidence>
<dbReference type="GO" id="GO:0047952">
    <property type="term" value="F:glycerol-3-phosphate dehydrogenase [NAD(P)+] activity"/>
    <property type="evidence" value="ECO:0007669"/>
    <property type="project" value="TreeGrafter"/>
</dbReference>
<dbReference type="GO" id="GO:0046168">
    <property type="term" value="P:glycerol-3-phosphate catabolic process"/>
    <property type="evidence" value="ECO:0007669"/>
    <property type="project" value="InterPro"/>
</dbReference>
<proteinExistence type="predicted"/>
<dbReference type="GO" id="GO:0051287">
    <property type="term" value="F:NAD binding"/>
    <property type="evidence" value="ECO:0007669"/>
    <property type="project" value="InterPro"/>
</dbReference>
<dbReference type="PANTHER" id="PTHR11728:SF8">
    <property type="entry name" value="GLYCEROL-3-PHOSPHATE DEHYDROGENASE [NAD(+)]-RELATED"/>
    <property type="match status" value="1"/>
</dbReference>
<name>A0A8S3BA32_9BILA</name>
<evidence type="ECO:0000256" key="1">
    <source>
        <dbReference type="ARBA" id="ARBA00023027"/>
    </source>
</evidence>
<protein>
    <recommendedName>
        <fullName evidence="2">Glycerol-3-phosphate dehydrogenase NAD-dependent N-terminal domain-containing protein</fullName>
    </recommendedName>
</protein>
<comment type="caution">
    <text evidence="3">The sequence shown here is derived from an EMBL/GenBank/DDBJ whole genome shotgun (WGS) entry which is preliminary data.</text>
</comment>
<dbReference type="SUPFAM" id="SSF51735">
    <property type="entry name" value="NAD(P)-binding Rossmann-fold domains"/>
    <property type="match status" value="1"/>
</dbReference>
<dbReference type="InterPro" id="IPR036291">
    <property type="entry name" value="NAD(P)-bd_dom_sf"/>
</dbReference>
<dbReference type="Pfam" id="PF01210">
    <property type="entry name" value="NAD_Gly3P_dh_N"/>
    <property type="match status" value="1"/>
</dbReference>
<organism evidence="3 4">
    <name type="scientific">Rotaria magnacalcarata</name>
    <dbReference type="NCBI Taxonomy" id="392030"/>
    <lineage>
        <taxon>Eukaryota</taxon>
        <taxon>Metazoa</taxon>
        <taxon>Spiralia</taxon>
        <taxon>Gnathifera</taxon>
        <taxon>Rotifera</taxon>
        <taxon>Eurotatoria</taxon>
        <taxon>Bdelloidea</taxon>
        <taxon>Philodinida</taxon>
        <taxon>Philodinidae</taxon>
        <taxon>Rotaria</taxon>
    </lineage>
</organism>
<dbReference type="EMBL" id="CAJOBH010140711">
    <property type="protein sequence ID" value="CAF4803834.1"/>
    <property type="molecule type" value="Genomic_DNA"/>
</dbReference>
<reference evidence="3" key="1">
    <citation type="submission" date="2021-02" db="EMBL/GenBank/DDBJ databases">
        <authorList>
            <person name="Nowell W R."/>
        </authorList>
    </citation>
    <scope>NUCLEOTIDE SEQUENCE</scope>
</reference>
<keyword evidence="1" id="KW-0520">NAD</keyword>
<dbReference type="InterPro" id="IPR011128">
    <property type="entry name" value="G3P_DH_NAD-dep_N"/>
</dbReference>
<sequence>NQQHENIKYLPDRKIPENIIAIPDLDIAVKDADIIIFVIPHQYVKNVCEQLKNNIKKDAFALTLIKVRK</sequence>
<gene>
    <name evidence="3" type="ORF">BYL167_LOCUS48262</name>
</gene>
<accession>A0A8S3BA32</accession>
<dbReference type="Proteomes" id="UP000681967">
    <property type="component" value="Unassembled WGS sequence"/>
</dbReference>